<comment type="caution">
    <text evidence="2">The sequence shown here is derived from an EMBL/GenBank/DDBJ whole genome shotgun (WGS) entry which is preliminary data.</text>
</comment>
<name>A0ABW0IHK0_9BACT</name>
<feature type="domain" description="KaiB" evidence="1">
    <location>
        <begin position="22"/>
        <end position="103"/>
    </location>
</feature>
<accession>A0ABW0IHK0</accession>
<dbReference type="SUPFAM" id="SSF52833">
    <property type="entry name" value="Thioredoxin-like"/>
    <property type="match status" value="1"/>
</dbReference>
<dbReference type="PANTHER" id="PTHR41709">
    <property type="entry name" value="KAIB-LIKE PROTEIN 1"/>
    <property type="match status" value="1"/>
</dbReference>
<dbReference type="EMBL" id="JBHSMA010000007">
    <property type="protein sequence ID" value="MFC5411642.1"/>
    <property type="molecule type" value="Genomic_DNA"/>
</dbReference>
<dbReference type="InterPro" id="IPR011649">
    <property type="entry name" value="KaiB_domain"/>
</dbReference>
<dbReference type="Pfam" id="PF07689">
    <property type="entry name" value="KaiB"/>
    <property type="match status" value="1"/>
</dbReference>
<keyword evidence="3" id="KW-1185">Reference proteome</keyword>
<reference evidence="3" key="1">
    <citation type="journal article" date="2019" name="Int. J. Syst. Evol. Microbiol.">
        <title>The Global Catalogue of Microorganisms (GCM) 10K type strain sequencing project: providing services to taxonomists for standard genome sequencing and annotation.</title>
        <authorList>
            <consortium name="The Broad Institute Genomics Platform"/>
            <consortium name="The Broad Institute Genome Sequencing Center for Infectious Disease"/>
            <person name="Wu L."/>
            <person name="Ma J."/>
        </authorList>
    </citation>
    <scope>NUCLEOTIDE SEQUENCE [LARGE SCALE GENOMIC DNA]</scope>
    <source>
        <strain evidence="3">CCUG 55250</strain>
    </source>
</reference>
<protein>
    <submittedName>
        <fullName evidence="2">Circadian clock KaiB family protein</fullName>
    </submittedName>
</protein>
<evidence type="ECO:0000259" key="1">
    <source>
        <dbReference type="SMART" id="SM01248"/>
    </source>
</evidence>
<gene>
    <name evidence="2" type="ORF">ACFPMF_20135</name>
</gene>
<dbReference type="PANTHER" id="PTHR41709:SF2">
    <property type="entry name" value="CIRCADIAN CLOCK PROTEIN KAIB2"/>
    <property type="match status" value="1"/>
</dbReference>
<dbReference type="InterPro" id="IPR039022">
    <property type="entry name" value="KaiB-like"/>
</dbReference>
<dbReference type="RefSeq" id="WP_379848530.1">
    <property type="nucleotide sequence ID" value="NZ_JBHSMA010000007.1"/>
</dbReference>
<proteinExistence type="predicted"/>
<dbReference type="SMART" id="SM01248">
    <property type="entry name" value="KaiB"/>
    <property type="match status" value="1"/>
</dbReference>
<dbReference type="Proteomes" id="UP001596106">
    <property type="component" value="Unassembled WGS sequence"/>
</dbReference>
<evidence type="ECO:0000313" key="2">
    <source>
        <dbReference type="EMBL" id="MFC5411642.1"/>
    </source>
</evidence>
<organism evidence="2 3">
    <name type="scientific">Larkinella bovis</name>
    <dbReference type="NCBI Taxonomy" id="683041"/>
    <lineage>
        <taxon>Bacteria</taxon>
        <taxon>Pseudomonadati</taxon>
        <taxon>Bacteroidota</taxon>
        <taxon>Cytophagia</taxon>
        <taxon>Cytophagales</taxon>
        <taxon>Spirosomataceae</taxon>
        <taxon>Larkinella</taxon>
    </lineage>
</organism>
<dbReference type="Gene3D" id="3.40.30.10">
    <property type="entry name" value="Glutaredoxin"/>
    <property type="match status" value="1"/>
</dbReference>
<dbReference type="InterPro" id="IPR036249">
    <property type="entry name" value="Thioredoxin-like_sf"/>
</dbReference>
<sequence>MDKLTTSPDFDADDNEPLYDLRLFVAGASDNSIRAVENLKYICEKHMPGQYALAIIDIHQQKNLAAQEQLIALPLLIKKRPLPERRLIGDMSDTEKVLKGLGISHAL</sequence>
<dbReference type="CDD" id="cd02978">
    <property type="entry name" value="KaiB_like"/>
    <property type="match status" value="1"/>
</dbReference>
<evidence type="ECO:0000313" key="3">
    <source>
        <dbReference type="Proteomes" id="UP001596106"/>
    </source>
</evidence>